<evidence type="ECO:0000256" key="1">
    <source>
        <dbReference type="ARBA" id="ARBA00022737"/>
    </source>
</evidence>
<dbReference type="GO" id="GO:0051879">
    <property type="term" value="F:Hsp90 protein binding"/>
    <property type="evidence" value="ECO:0007669"/>
    <property type="project" value="TreeGrafter"/>
</dbReference>
<keyword evidence="1" id="KW-0677">Repeat</keyword>
<comment type="caution">
    <text evidence="4">The sequence shown here is derived from an EMBL/GenBank/DDBJ whole genome shotgun (WGS) entry which is preliminary data.</text>
</comment>
<evidence type="ECO:0000313" key="4">
    <source>
        <dbReference type="EMBL" id="KAG6374774.1"/>
    </source>
</evidence>
<protein>
    <submittedName>
        <fullName evidence="4">Uncharacterized protein</fullName>
    </submittedName>
</protein>
<gene>
    <name evidence="4" type="ORF">JVT61DRAFT_4151</name>
</gene>
<dbReference type="InterPro" id="IPR011990">
    <property type="entry name" value="TPR-like_helical_dom_sf"/>
</dbReference>
<name>A0A8I2YMW9_9AGAM</name>
<accession>A0A8I2YMW9</accession>
<reference evidence="4" key="1">
    <citation type="submission" date="2021-03" db="EMBL/GenBank/DDBJ databases">
        <title>Evolutionary innovations through gain and loss of genes in the ectomycorrhizal Boletales.</title>
        <authorList>
            <person name="Wu G."/>
            <person name="Miyauchi S."/>
            <person name="Morin E."/>
            <person name="Yang Z.-L."/>
            <person name="Xu J."/>
            <person name="Martin F.M."/>
        </authorList>
    </citation>
    <scope>NUCLEOTIDE SEQUENCE</scope>
    <source>
        <strain evidence="4">BR01</strain>
    </source>
</reference>
<evidence type="ECO:0000313" key="5">
    <source>
        <dbReference type="Proteomes" id="UP000683000"/>
    </source>
</evidence>
<dbReference type="PANTHER" id="PTHR22904:SF523">
    <property type="entry name" value="STRESS-INDUCED-PHOSPHOPROTEIN 1"/>
    <property type="match status" value="1"/>
</dbReference>
<evidence type="ECO:0000256" key="2">
    <source>
        <dbReference type="ARBA" id="ARBA00022803"/>
    </source>
</evidence>
<proteinExistence type="predicted"/>
<dbReference type="Gene3D" id="1.25.40.10">
    <property type="entry name" value="Tetratricopeptide repeat domain"/>
    <property type="match status" value="1"/>
</dbReference>
<dbReference type="PANTHER" id="PTHR22904">
    <property type="entry name" value="TPR REPEAT CONTAINING PROTEIN"/>
    <property type="match status" value="1"/>
</dbReference>
<dbReference type="OrthoDB" id="433738at2759"/>
<feature type="compositionally biased region" description="Pro residues" evidence="3">
    <location>
        <begin position="10"/>
        <end position="34"/>
    </location>
</feature>
<keyword evidence="2" id="KW-0802">TPR repeat</keyword>
<sequence>MAQPQQPAGMLPPHPGQPHPMQRPPQMMAPPQPDPIMQARIDADFCPVDLAVGGPGHAFAFCNEHKREKCDECSLDFTALNRISKVLLTNPNLRCPPPPNVVQQKLSQAVTNTKEEGNNLYKVNKRKEALAKYNLAASIAVQRPLWESSAVFREELSTVISNRSTTLLELGDYLGALADAETVIAIRRNWPKGHFRKAKALVALGQLEEAIDQYLSGCSLSRTMPS</sequence>
<organism evidence="4 5">
    <name type="scientific">Boletus reticuloceps</name>
    <dbReference type="NCBI Taxonomy" id="495285"/>
    <lineage>
        <taxon>Eukaryota</taxon>
        <taxon>Fungi</taxon>
        <taxon>Dikarya</taxon>
        <taxon>Basidiomycota</taxon>
        <taxon>Agaricomycotina</taxon>
        <taxon>Agaricomycetes</taxon>
        <taxon>Agaricomycetidae</taxon>
        <taxon>Boletales</taxon>
        <taxon>Boletineae</taxon>
        <taxon>Boletaceae</taxon>
        <taxon>Boletoideae</taxon>
        <taxon>Boletus</taxon>
    </lineage>
</organism>
<dbReference type="SUPFAM" id="SSF48452">
    <property type="entry name" value="TPR-like"/>
    <property type="match status" value="1"/>
</dbReference>
<dbReference type="AlphaFoldDB" id="A0A8I2YMW9"/>
<keyword evidence="5" id="KW-1185">Reference proteome</keyword>
<evidence type="ECO:0000256" key="3">
    <source>
        <dbReference type="SAM" id="MobiDB-lite"/>
    </source>
</evidence>
<dbReference type="Proteomes" id="UP000683000">
    <property type="component" value="Unassembled WGS sequence"/>
</dbReference>
<feature type="region of interest" description="Disordered" evidence="3">
    <location>
        <begin position="1"/>
        <end position="35"/>
    </location>
</feature>
<dbReference type="EMBL" id="JAGFBS010000017">
    <property type="protein sequence ID" value="KAG6374774.1"/>
    <property type="molecule type" value="Genomic_DNA"/>
</dbReference>